<dbReference type="PRINTS" id="PR00344">
    <property type="entry name" value="BCTRLSENSOR"/>
</dbReference>
<keyword evidence="20" id="KW-0547">Nucleotide-binding</keyword>
<feature type="transmembrane region" description="Helical" evidence="17">
    <location>
        <begin position="341"/>
        <end position="359"/>
    </location>
</feature>
<evidence type="ECO:0000256" key="18">
    <source>
        <dbReference type="SAM" id="SignalP"/>
    </source>
</evidence>
<feature type="domain" description="Histidine kinase" evidence="19">
    <location>
        <begin position="398"/>
        <end position="591"/>
    </location>
</feature>
<dbReference type="PANTHER" id="PTHR24421">
    <property type="entry name" value="NITRATE/NITRITE SENSOR PROTEIN NARX-RELATED"/>
    <property type="match status" value="1"/>
</dbReference>
<dbReference type="CDD" id="cd16917">
    <property type="entry name" value="HATPase_UhpB-NarQ-NarX-like"/>
    <property type="match status" value="1"/>
</dbReference>
<keyword evidence="16" id="KW-0175">Coiled coil</keyword>
<dbReference type="InterPro" id="IPR011990">
    <property type="entry name" value="TPR-like_helical_dom_sf"/>
</dbReference>
<evidence type="ECO:0000256" key="6">
    <source>
        <dbReference type="ARBA" id="ARBA00022485"/>
    </source>
</evidence>
<dbReference type="InterPro" id="IPR050482">
    <property type="entry name" value="Sensor_HK_TwoCompSys"/>
</dbReference>
<evidence type="ECO:0000256" key="12">
    <source>
        <dbReference type="ARBA" id="ARBA00023012"/>
    </source>
</evidence>
<dbReference type="InterPro" id="IPR011712">
    <property type="entry name" value="Sig_transdc_His_kin_sub3_dim/P"/>
</dbReference>
<keyword evidence="21" id="KW-1185">Reference proteome</keyword>
<proteinExistence type="predicted"/>
<keyword evidence="11" id="KW-0408">Iron</keyword>
<keyword evidence="9" id="KW-0479">Metal-binding</keyword>
<feature type="coiled-coil region" evidence="16">
    <location>
        <begin position="375"/>
        <end position="402"/>
    </location>
</feature>
<keyword evidence="20" id="KW-0067">ATP-binding</keyword>
<sequence>MKKKVYIVSLLLLICASVYAKNNMINVVSIEQATRKKQDSTLYKLYHKADSLYNSENYALALKVILEVVDETNDNELEFLAKYLAGKIWYKTRAYKKTINYLKPYFLELNSRLKESDVNEEKKTGISFRLLKCNFQIGKSYQRLYEIEFQSKDSILKKRYSDSTVFFYEKVLKSSSKLVEAMGYKASTYNNLSGLYTRSGKYQLAEKYALEAIRMFKIYGEKSDVALVYNLLFNIYFSKFKYKESQDFLFKGLKAIEKTKNENVDEIRAALYLNISYVKHKLKEDSAYIYQERAWNLYDTIKDRETQKRIADIYADRNFEKGKQEGVFQEELKRQKTERNLWIIGLSSFIIIIFLAFMLNQNRLRQKNLSLELSQKETESQIQVLNANLEGQETERKRISQELHDGILSKLFGSRIGLGYLELDSDKETQGQYQKYLEELQNIEKEIREVSHKLSSDISLSETSLLNAINQLLKEKSKLGDFDFQLKIDDAFSWKELDGVLEMNLFRILQESLQNVIKHAKAKNVNVSFGAKSNVLVVAVEDDGVGFDIKKKSKGIGLKNIRSRIEKLKGTMRVSSETGKGTVLELKIPLV</sequence>
<keyword evidence="18" id="KW-0732">Signal</keyword>
<feature type="signal peptide" evidence="18">
    <location>
        <begin position="1"/>
        <end position="20"/>
    </location>
</feature>
<keyword evidence="17" id="KW-1133">Transmembrane helix</keyword>
<evidence type="ECO:0000256" key="2">
    <source>
        <dbReference type="ARBA" id="ARBA00001966"/>
    </source>
</evidence>
<evidence type="ECO:0000256" key="4">
    <source>
        <dbReference type="ARBA" id="ARBA00012438"/>
    </source>
</evidence>
<evidence type="ECO:0000256" key="1">
    <source>
        <dbReference type="ARBA" id="ARBA00000085"/>
    </source>
</evidence>
<keyword evidence="13" id="KW-0411">Iron-sulfur</keyword>
<dbReference type="SUPFAM" id="SSF55874">
    <property type="entry name" value="ATPase domain of HSP90 chaperone/DNA topoisomerase II/histidine kinase"/>
    <property type="match status" value="1"/>
</dbReference>
<organism evidence="20 21">
    <name type="scientific">Pseudotenacibaculum haliotis</name>
    <dbReference type="NCBI Taxonomy" id="1862138"/>
    <lineage>
        <taxon>Bacteria</taxon>
        <taxon>Pseudomonadati</taxon>
        <taxon>Bacteroidota</taxon>
        <taxon>Flavobacteriia</taxon>
        <taxon>Flavobacteriales</taxon>
        <taxon>Flavobacteriaceae</taxon>
        <taxon>Pseudotenacibaculum</taxon>
    </lineage>
</organism>
<evidence type="ECO:0000256" key="7">
    <source>
        <dbReference type="ARBA" id="ARBA00022490"/>
    </source>
</evidence>
<feature type="coiled-coil region" evidence="16">
    <location>
        <begin position="426"/>
        <end position="453"/>
    </location>
</feature>
<dbReference type="InterPro" id="IPR036890">
    <property type="entry name" value="HATPase_C_sf"/>
</dbReference>
<keyword evidence="12" id="KW-0902">Two-component regulatory system</keyword>
<name>A0ABW5LQ86_9FLAO</name>
<protein>
    <recommendedName>
        <fullName evidence="5">Oxygen sensor histidine kinase NreB</fullName>
        <ecNumber evidence="4">2.7.13.3</ecNumber>
    </recommendedName>
    <alternativeName>
        <fullName evidence="15">Nitrogen regulation protein B</fullName>
    </alternativeName>
</protein>
<gene>
    <name evidence="20" type="ORF">ACFSRZ_01230</name>
</gene>
<dbReference type="Proteomes" id="UP001597508">
    <property type="component" value="Unassembled WGS sequence"/>
</dbReference>
<evidence type="ECO:0000256" key="15">
    <source>
        <dbReference type="ARBA" id="ARBA00030800"/>
    </source>
</evidence>
<dbReference type="Pfam" id="PF07730">
    <property type="entry name" value="HisKA_3"/>
    <property type="match status" value="1"/>
</dbReference>
<dbReference type="PROSITE" id="PS50109">
    <property type="entry name" value="HIS_KIN"/>
    <property type="match status" value="1"/>
</dbReference>
<comment type="cofactor">
    <cofactor evidence="2">
        <name>[4Fe-4S] cluster</name>
        <dbReference type="ChEBI" id="CHEBI:49883"/>
    </cofactor>
</comment>
<keyword evidence="7" id="KW-0963">Cytoplasm</keyword>
<feature type="chain" id="PRO_5045615879" description="Oxygen sensor histidine kinase NreB" evidence="18">
    <location>
        <begin position="21"/>
        <end position="591"/>
    </location>
</feature>
<comment type="caution">
    <text evidence="20">The sequence shown here is derived from an EMBL/GenBank/DDBJ whole genome shotgun (WGS) entry which is preliminary data.</text>
</comment>
<dbReference type="SMART" id="SM00387">
    <property type="entry name" value="HATPase_c"/>
    <property type="match status" value="1"/>
</dbReference>
<comment type="catalytic activity">
    <reaction evidence="1">
        <text>ATP + protein L-histidine = ADP + protein N-phospho-L-histidine.</text>
        <dbReference type="EC" id="2.7.13.3"/>
    </reaction>
</comment>
<evidence type="ECO:0000256" key="17">
    <source>
        <dbReference type="SAM" id="Phobius"/>
    </source>
</evidence>
<dbReference type="EC" id="2.7.13.3" evidence="4"/>
<dbReference type="EMBL" id="JBHULH010000001">
    <property type="protein sequence ID" value="MFD2565971.1"/>
    <property type="molecule type" value="Genomic_DNA"/>
</dbReference>
<comment type="subcellular location">
    <subcellularLocation>
        <location evidence="3">Cytoplasm</location>
    </subcellularLocation>
</comment>
<keyword evidence="10" id="KW-0418">Kinase</keyword>
<evidence type="ECO:0000256" key="13">
    <source>
        <dbReference type="ARBA" id="ARBA00023014"/>
    </source>
</evidence>
<evidence type="ECO:0000256" key="5">
    <source>
        <dbReference type="ARBA" id="ARBA00017322"/>
    </source>
</evidence>
<keyword evidence="17" id="KW-0812">Transmembrane</keyword>
<evidence type="ECO:0000256" key="9">
    <source>
        <dbReference type="ARBA" id="ARBA00022723"/>
    </source>
</evidence>
<evidence type="ECO:0000256" key="11">
    <source>
        <dbReference type="ARBA" id="ARBA00023004"/>
    </source>
</evidence>
<dbReference type="RefSeq" id="WP_379664695.1">
    <property type="nucleotide sequence ID" value="NZ_JBHULH010000001.1"/>
</dbReference>
<evidence type="ECO:0000313" key="20">
    <source>
        <dbReference type="EMBL" id="MFD2565971.1"/>
    </source>
</evidence>
<dbReference type="Gene3D" id="1.25.40.10">
    <property type="entry name" value="Tetratricopeptide repeat domain"/>
    <property type="match status" value="1"/>
</dbReference>
<dbReference type="InterPro" id="IPR004358">
    <property type="entry name" value="Sig_transdc_His_kin-like_C"/>
</dbReference>
<keyword evidence="6" id="KW-0004">4Fe-4S</keyword>
<dbReference type="SUPFAM" id="SSF48452">
    <property type="entry name" value="TPR-like"/>
    <property type="match status" value="1"/>
</dbReference>
<evidence type="ECO:0000256" key="8">
    <source>
        <dbReference type="ARBA" id="ARBA00022679"/>
    </source>
</evidence>
<dbReference type="GO" id="GO:0005524">
    <property type="term" value="F:ATP binding"/>
    <property type="evidence" value="ECO:0007669"/>
    <property type="project" value="UniProtKB-KW"/>
</dbReference>
<evidence type="ECO:0000256" key="14">
    <source>
        <dbReference type="ARBA" id="ARBA00024827"/>
    </source>
</evidence>
<reference evidence="21" key="1">
    <citation type="journal article" date="2019" name="Int. J. Syst. Evol. Microbiol.">
        <title>The Global Catalogue of Microorganisms (GCM) 10K type strain sequencing project: providing services to taxonomists for standard genome sequencing and annotation.</title>
        <authorList>
            <consortium name="The Broad Institute Genomics Platform"/>
            <consortium name="The Broad Institute Genome Sequencing Center for Infectious Disease"/>
            <person name="Wu L."/>
            <person name="Ma J."/>
        </authorList>
    </citation>
    <scope>NUCLEOTIDE SEQUENCE [LARGE SCALE GENOMIC DNA]</scope>
    <source>
        <strain evidence="21">KCTC 52127</strain>
    </source>
</reference>
<comment type="function">
    <text evidence="14">Member of the two-component regulatory system NreB/NreC involved in the control of dissimilatory nitrate/nitrite reduction in response to oxygen. NreB functions as a direct oxygen sensor histidine kinase which is autophosphorylated, in the absence of oxygen, probably at the conserved histidine residue, and transfers its phosphate group probably to a conserved aspartate residue of NreC. NreB/NreC activates the expression of the nitrate (narGHJI) and nitrite (nir) reductase operons, as well as the putative nitrate transporter gene narT.</text>
</comment>
<keyword evidence="17" id="KW-0472">Membrane</keyword>
<accession>A0ABW5LQ86</accession>
<evidence type="ECO:0000256" key="16">
    <source>
        <dbReference type="SAM" id="Coils"/>
    </source>
</evidence>
<evidence type="ECO:0000256" key="3">
    <source>
        <dbReference type="ARBA" id="ARBA00004496"/>
    </source>
</evidence>
<dbReference type="InterPro" id="IPR005467">
    <property type="entry name" value="His_kinase_dom"/>
</dbReference>
<dbReference type="Gene3D" id="3.30.565.10">
    <property type="entry name" value="Histidine kinase-like ATPase, C-terminal domain"/>
    <property type="match status" value="1"/>
</dbReference>
<dbReference type="Gene3D" id="1.20.5.1930">
    <property type="match status" value="1"/>
</dbReference>
<dbReference type="Pfam" id="PF02518">
    <property type="entry name" value="HATPase_c"/>
    <property type="match status" value="1"/>
</dbReference>
<keyword evidence="8" id="KW-0808">Transferase</keyword>
<evidence type="ECO:0000256" key="10">
    <source>
        <dbReference type="ARBA" id="ARBA00022777"/>
    </source>
</evidence>
<evidence type="ECO:0000313" key="21">
    <source>
        <dbReference type="Proteomes" id="UP001597508"/>
    </source>
</evidence>
<evidence type="ECO:0000259" key="19">
    <source>
        <dbReference type="PROSITE" id="PS50109"/>
    </source>
</evidence>
<dbReference type="InterPro" id="IPR003594">
    <property type="entry name" value="HATPase_dom"/>
</dbReference>